<accession>A0A840WJF2</accession>
<organism evidence="3 4">
    <name type="scientific">Rubricella aquisinus</name>
    <dbReference type="NCBI Taxonomy" id="2028108"/>
    <lineage>
        <taxon>Bacteria</taxon>
        <taxon>Pseudomonadati</taxon>
        <taxon>Pseudomonadota</taxon>
        <taxon>Alphaproteobacteria</taxon>
        <taxon>Rhodobacterales</taxon>
        <taxon>Paracoccaceae</taxon>
        <taxon>Rubricella</taxon>
    </lineage>
</organism>
<comment type="caution">
    <text evidence="3">The sequence shown here is derived from an EMBL/GenBank/DDBJ whole genome shotgun (WGS) entry which is preliminary data.</text>
</comment>
<evidence type="ECO:0000313" key="3">
    <source>
        <dbReference type="EMBL" id="MBB5515228.1"/>
    </source>
</evidence>
<dbReference type="AlphaFoldDB" id="A0A840WJF2"/>
<sequence>MPFELDIFRKAGALMAHAQARQAVVSENIAHADTPGYRARDIQAFSDVYQGSKAELDRAMTTRDGHRMREDQAAAHRFAEYVAPGIESPDGNTVTLEDQMIRGVEAQRAHSRAVAVYDKSMDILRTALGRGR</sequence>
<feature type="domain" description="Flagellar basal body rod protein N-terminal" evidence="2">
    <location>
        <begin position="15"/>
        <end position="38"/>
    </location>
</feature>
<gene>
    <name evidence="3" type="ORF">FHS89_001238</name>
</gene>
<evidence type="ECO:0000256" key="1">
    <source>
        <dbReference type="ARBA" id="ARBA00004117"/>
    </source>
</evidence>
<keyword evidence="4" id="KW-1185">Reference proteome</keyword>
<dbReference type="InterPro" id="IPR001444">
    <property type="entry name" value="Flag_bb_rod_N"/>
</dbReference>
<proteinExistence type="predicted"/>
<evidence type="ECO:0000313" key="4">
    <source>
        <dbReference type="Proteomes" id="UP000553766"/>
    </source>
</evidence>
<dbReference type="EMBL" id="JACIJS010000003">
    <property type="protein sequence ID" value="MBB5515228.1"/>
    <property type="molecule type" value="Genomic_DNA"/>
</dbReference>
<dbReference type="Proteomes" id="UP000553766">
    <property type="component" value="Unassembled WGS sequence"/>
</dbReference>
<dbReference type="NCBIfam" id="NF009270">
    <property type="entry name" value="PRK12627.1"/>
    <property type="match status" value="1"/>
</dbReference>
<keyword evidence="3" id="KW-0966">Cell projection</keyword>
<dbReference type="Pfam" id="PF00460">
    <property type="entry name" value="Flg_bb_rod"/>
    <property type="match status" value="1"/>
</dbReference>
<keyword evidence="3" id="KW-0969">Cilium</keyword>
<keyword evidence="3" id="KW-0282">Flagellum</keyword>
<protein>
    <submittedName>
        <fullName evidence="3">Flagellar basal-body rod protein FlgB</fullName>
    </submittedName>
</protein>
<reference evidence="3 4" key="1">
    <citation type="submission" date="2020-08" db="EMBL/GenBank/DDBJ databases">
        <title>Genomic Encyclopedia of Type Strains, Phase IV (KMG-IV): sequencing the most valuable type-strain genomes for metagenomic binning, comparative biology and taxonomic classification.</title>
        <authorList>
            <person name="Goeker M."/>
        </authorList>
    </citation>
    <scope>NUCLEOTIDE SEQUENCE [LARGE SCALE GENOMIC DNA]</scope>
    <source>
        <strain evidence="3 4">DSM 103377</strain>
    </source>
</reference>
<comment type="subcellular location">
    <subcellularLocation>
        <location evidence="1">Bacterial flagellum basal body</location>
    </subcellularLocation>
</comment>
<name>A0A840WJF2_9RHOB</name>
<evidence type="ECO:0000259" key="2">
    <source>
        <dbReference type="Pfam" id="PF00460"/>
    </source>
</evidence>
<dbReference type="GO" id="GO:0009425">
    <property type="term" value="C:bacterial-type flagellum basal body"/>
    <property type="evidence" value="ECO:0007669"/>
    <property type="project" value="UniProtKB-SubCell"/>
</dbReference>
<dbReference type="RefSeq" id="WP_184009599.1">
    <property type="nucleotide sequence ID" value="NZ_JACIJS010000003.1"/>
</dbReference>